<dbReference type="AlphaFoldDB" id="A0A346Y4P9"/>
<sequence>MTPSSDLPPWLISGVADIVLTSSPTPTGVLNLELRHVMVNQALGKLYGVDPRTATGSTPVQLLGHLGGQIEQRCRAVVGTGRAELGHVVTGVPSTAPEGEVHWQVDCLPVSHENGPPGALLLVVTDITARTRAMRSLNEQRRSLAYQASHDPVTGLANRFQLLEVLQYHLSGQSFPNVLMVDLDGFKEVNDVHGHAAGDQVLATIADRLRNSVRTEDLVARYGGDEFVLVIRPNVDARAFAERLVDLIAEPIPWAGKQLSVGASIGVAEAGPGDSVSGLLHRADEAMYEVKADRKGT</sequence>
<dbReference type="SUPFAM" id="SSF55073">
    <property type="entry name" value="Nucleotide cyclase"/>
    <property type="match status" value="1"/>
</dbReference>
<dbReference type="InterPro" id="IPR000160">
    <property type="entry name" value="GGDEF_dom"/>
</dbReference>
<dbReference type="SUPFAM" id="SSF55785">
    <property type="entry name" value="PYP-like sensor domain (PAS domain)"/>
    <property type="match status" value="1"/>
</dbReference>
<dbReference type="PROSITE" id="PS50887">
    <property type="entry name" value="GGDEF"/>
    <property type="match status" value="1"/>
</dbReference>
<dbReference type="InterPro" id="IPR035965">
    <property type="entry name" value="PAS-like_dom_sf"/>
</dbReference>
<dbReference type="Pfam" id="PF00990">
    <property type="entry name" value="GGDEF"/>
    <property type="match status" value="1"/>
</dbReference>
<gene>
    <name evidence="2" type="ORF">DVS28_a4785</name>
</gene>
<dbReference type="KEGG" id="euz:DVS28_a4785"/>
<protein>
    <submittedName>
        <fullName evidence="2">Diguanylate cyclase/phosphodiesterase (GGDEF &amp; EAL domains) with PAS/PAC sensor(S)</fullName>
    </submittedName>
</protein>
<organism evidence="2 3">
    <name type="scientific">Euzebya pacifica</name>
    <dbReference type="NCBI Taxonomy" id="1608957"/>
    <lineage>
        <taxon>Bacteria</taxon>
        <taxon>Bacillati</taxon>
        <taxon>Actinomycetota</taxon>
        <taxon>Nitriliruptoria</taxon>
        <taxon>Euzebyales</taxon>
    </lineage>
</organism>
<dbReference type="PANTHER" id="PTHR44757:SF2">
    <property type="entry name" value="BIOFILM ARCHITECTURE MAINTENANCE PROTEIN MBAA"/>
    <property type="match status" value="1"/>
</dbReference>
<dbReference type="InterPro" id="IPR052155">
    <property type="entry name" value="Biofilm_reg_signaling"/>
</dbReference>
<dbReference type="NCBIfam" id="TIGR00254">
    <property type="entry name" value="GGDEF"/>
    <property type="match status" value="1"/>
</dbReference>
<dbReference type="Gene3D" id="3.30.450.20">
    <property type="entry name" value="PAS domain"/>
    <property type="match status" value="1"/>
</dbReference>
<proteinExistence type="predicted"/>
<accession>A0A346Y4P9</accession>
<evidence type="ECO:0000313" key="3">
    <source>
        <dbReference type="Proteomes" id="UP000264006"/>
    </source>
</evidence>
<dbReference type="CDD" id="cd01949">
    <property type="entry name" value="GGDEF"/>
    <property type="match status" value="1"/>
</dbReference>
<dbReference type="PANTHER" id="PTHR44757">
    <property type="entry name" value="DIGUANYLATE CYCLASE DGCP"/>
    <property type="match status" value="1"/>
</dbReference>
<dbReference type="EMBL" id="CP031165">
    <property type="protein sequence ID" value="AXV09446.1"/>
    <property type="molecule type" value="Genomic_DNA"/>
</dbReference>
<dbReference type="RefSeq" id="WP_114593621.1">
    <property type="nucleotide sequence ID" value="NZ_CP031165.1"/>
</dbReference>
<dbReference type="Pfam" id="PF08448">
    <property type="entry name" value="PAS_4"/>
    <property type="match status" value="1"/>
</dbReference>
<dbReference type="InterPro" id="IPR043128">
    <property type="entry name" value="Rev_trsase/Diguanyl_cyclase"/>
</dbReference>
<feature type="domain" description="GGDEF" evidence="1">
    <location>
        <begin position="174"/>
        <end position="297"/>
    </location>
</feature>
<evidence type="ECO:0000259" key="1">
    <source>
        <dbReference type="PROSITE" id="PS50887"/>
    </source>
</evidence>
<reference evidence="2 3" key="1">
    <citation type="submission" date="2018-09" db="EMBL/GenBank/DDBJ databases">
        <title>Complete genome sequence of Euzebya sp. DY32-46 isolated from seawater of Pacific Ocean.</title>
        <authorList>
            <person name="Xu L."/>
            <person name="Wu Y.-H."/>
            <person name="Xu X.-W."/>
        </authorList>
    </citation>
    <scope>NUCLEOTIDE SEQUENCE [LARGE SCALE GENOMIC DNA]</scope>
    <source>
        <strain evidence="2 3">DY32-46</strain>
    </source>
</reference>
<evidence type="ECO:0000313" key="2">
    <source>
        <dbReference type="EMBL" id="AXV09446.1"/>
    </source>
</evidence>
<dbReference type="Gene3D" id="3.30.70.270">
    <property type="match status" value="1"/>
</dbReference>
<name>A0A346Y4P9_9ACTN</name>
<dbReference type="InterPro" id="IPR013656">
    <property type="entry name" value="PAS_4"/>
</dbReference>
<dbReference type="SMART" id="SM00267">
    <property type="entry name" value="GGDEF"/>
    <property type="match status" value="1"/>
</dbReference>
<keyword evidence="3" id="KW-1185">Reference proteome</keyword>
<dbReference type="Proteomes" id="UP000264006">
    <property type="component" value="Chromosome"/>
</dbReference>
<dbReference type="InterPro" id="IPR029787">
    <property type="entry name" value="Nucleotide_cyclase"/>
</dbReference>
<dbReference type="OrthoDB" id="23692at2"/>